<sequence>MAPIIVCSIVCLFFTYFDIPNILSRSDIPGFFLSIPPRSDLLWAPPSDTTKDITTGIIVPLYAAIFSAVFSLFWWNIESCWITTTSIPAEIPLQPPNPPPMPDYPPPEPPAQQPLEQAASVSSYAPTLDNPQPSLWTRFNPLAAYIVGFVTAGQPAEVPVEVELEENVFTSAMT</sequence>
<evidence type="ECO:0000256" key="1">
    <source>
        <dbReference type="SAM" id="MobiDB-lite"/>
    </source>
</evidence>
<dbReference type="AlphaFoldDB" id="A0AAE0MK82"/>
<reference evidence="3" key="2">
    <citation type="submission" date="2023-06" db="EMBL/GenBank/DDBJ databases">
        <authorList>
            <consortium name="Lawrence Berkeley National Laboratory"/>
            <person name="Haridas S."/>
            <person name="Hensen N."/>
            <person name="Bonometti L."/>
            <person name="Westerberg I."/>
            <person name="Brannstrom I.O."/>
            <person name="Guillou S."/>
            <person name="Cros-Aarteil S."/>
            <person name="Calhoun S."/>
            <person name="Kuo A."/>
            <person name="Mondo S."/>
            <person name="Pangilinan J."/>
            <person name="Riley R."/>
            <person name="Labutti K."/>
            <person name="Andreopoulos B."/>
            <person name="Lipzen A."/>
            <person name="Chen C."/>
            <person name="Yanf M."/>
            <person name="Daum C."/>
            <person name="Ng V."/>
            <person name="Clum A."/>
            <person name="Steindorff A."/>
            <person name="Ohm R."/>
            <person name="Martin F."/>
            <person name="Silar P."/>
            <person name="Natvig D."/>
            <person name="Lalanne C."/>
            <person name="Gautier V."/>
            <person name="Ament-Velasquez S.L."/>
            <person name="Kruys A."/>
            <person name="Hutchinson M.I."/>
            <person name="Powell A.J."/>
            <person name="Barry K."/>
            <person name="Miller A.N."/>
            <person name="Grigoriev I.V."/>
            <person name="Debuchy R."/>
            <person name="Gladieux P."/>
            <person name="Thoren M.H."/>
            <person name="Johannesson H."/>
        </authorList>
    </citation>
    <scope>NUCLEOTIDE SEQUENCE</scope>
    <source>
        <strain evidence="3">SMH4131-1</strain>
    </source>
</reference>
<dbReference type="EMBL" id="JAUEPO010000002">
    <property type="protein sequence ID" value="KAK3334144.1"/>
    <property type="molecule type" value="Genomic_DNA"/>
</dbReference>
<comment type="caution">
    <text evidence="3">The sequence shown here is derived from an EMBL/GenBank/DDBJ whole genome shotgun (WGS) entry which is preliminary data.</text>
</comment>
<proteinExistence type="predicted"/>
<reference evidence="3" key="1">
    <citation type="journal article" date="2023" name="Mol. Phylogenet. Evol.">
        <title>Genome-scale phylogeny and comparative genomics of the fungal order Sordariales.</title>
        <authorList>
            <person name="Hensen N."/>
            <person name="Bonometti L."/>
            <person name="Westerberg I."/>
            <person name="Brannstrom I.O."/>
            <person name="Guillou S."/>
            <person name="Cros-Aarteil S."/>
            <person name="Calhoun S."/>
            <person name="Haridas S."/>
            <person name="Kuo A."/>
            <person name="Mondo S."/>
            <person name="Pangilinan J."/>
            <person name="Riley R."/>
            <person name="LaButti K."/>
            <person name="Andreopoulos B."/>
            <person name="Lipzen A."/>
            <person name="Chen C."/>
            <person name="Yan M."/>
            <person name="Daum C."/>
            <person name="Ng V."/>
            <person name="Clum A."/>
            <person name="Steindorff A."/>
            <person name="Ohm R.A."/>
            <person name="Martin F."/>
            <person name="Silar P."/>
            <person name="Natvig D.O."/>
            <person name="Lalanne C."/>
            <person name="Gautier V."/>
            <person name="Ament-Velasquez S.L."/>
            <person name="Kruys A."/>
            <person name="Hutchinson M.I."/>
            <person name="Powell A.J."/>
            <person name="Barry K."/>
            <person name="Miller A.N."/>
            <person name="Grigoriev I.V."/>
            <person name="Debuchy R."/>
            <person name="Gladieux P."/>
            <person name="Hiltunen Thoren M."/>
            <person name="Johannesson H."/>
        </authorList>
    </citation>
    <scope>NUCLEOTIDE SEQUENCE</scope>
    <source>
        <strain evidence="3">SMH4131-1</strain>
    </source>
</reference>
<keyword evidence="4" id="KW-1185">Reference proteome</keyword>
<evidence type="ECO:0000256" key="2">
    <source>
        <dbReference type="SAM" id="Phobius"/>
    </source>
</evidence>
<organism evidence="3 4">
    <name type="scientific">Cercophora scortea</name>
    <dbReference type="NCBI Taxonomy" id="314031"/>
    <lineage>
        <taxon>Eukaryota</taxon>
        <taxon>Fungi</taxon>
        <taxon>Dikarya</taxon>
        <taxon>Ascomycota</taxon>
        <taxon>Pezizomycotina</taxon>
        <taxon>Sordariomycetes</taxon>
        <taxon>Sordariomycetidae</taxon>
        <taxon>Sordariales</taxon>
        <taxon>Lasiosphaeriaceae</taxon>
        <taxon>Cercophora</taxon>
    </lineage>
</organism>
<feature type="compositionally biased region" description="Pro residues" evidence="1">
    <location>
        <begin position="93"/>
        <end position="112"/>
    </location>
</feature>
<dbReference type="Proteomes" id="UP001286456">
    <property type="component" value="Unassembled WGS sequence"/>
</dbReference>
<keyword evidence="2" id="KW-0812">Transmembrane</keyword>
<keyword evidence="2" id="KW-1133">Transmembrane helix</keyword>
<gene>
    <name evidence="3" type="ORF">B0T19DRAFT_474701</name>
</gene>
<keyword evidence="2" id="KW-0472">Membrane</keyword>
<protein>
    <submittedName>
        <fullName evidence="3">Uncharacterized protein</fullName>
    </submittedName>
</protein>
<accession>A0AAE0MK82</accession>
<evidence type="ECO:0000313" key="3">
    <source>
        <dbReference type="EMBL" id="KAK3334144.1"/>
    </source>
</evidence>
<feature type="transmembrane region" description="Helical" evidence="2">
    <location>
        <begin position="53"/>
        <end position="75"/>
    </location>
</feature>
<feature type="region of interest" description="Disordered" evidence="1">
    <location>
        <begin position="92"/>
        <end position="123"/>
    </location>
</feature>
<evidence type="ECO:0000313" key="4">
    <source>
        <dbReference type="Proteomes" id="UP001286456"/>
    </source>
</evidence>
<name>A0AAE0MK82_9PEZI</name>